<name>A0ABN8XXW7_RANTA</name>
<keyword evidence="1" id="KW-1133">Transmembrane helix</keyword>
<evidence type="ECO:0000313" key="3">
    <source>
        <dbReference type="Proteomes" id="UP001176941"/>
    </source>
</evidence>
<feature type="transmembrane region" description="Helical" evidence="1">
    <location>
        <begin position="20"/>
        <end position="42"/>
    </location>
</feature>
<organism evidence="2 3">
    <name type="scientific">Rangifer tarandus platyrhynchus</name>
    <name type="common">Svalbard reindeer</name>
    <dbReference type="NCBI Taxonomy" id="3082113"/>
    <lineage>
        <taxon>Eukaryota</taxon>
        <taxon>Metazoa</taxon>
        <taxon>Chordata</taxon>
        <taxon>Craniata</taxon>
        <taxon>Vertebrata</taxon>
        <taxon>Euteleostomi</taxon>
        <taxon>Mammalia</taxon>
        <taxon>Eutheria</taxon>
        <taxon>Laurasiatheria</taxon>
        <taxon>Artiodactyla</taxon>
        <taxon>Ruminantia</taxon>
        <taxon>Pecora</taxon>
        <taxon>Cervidae</taxon>
        <taxon>Odocoileinae</taxon>
        <taxon>Rangifer</taxon>
    </lineage>
</organism>
<keyword evidence="1" id="KW-0472">Membrane</keyword>
<accession>A0ABN8XXW7</accession>
<reference evidence="2" key="1">
    <citation type="submission" date="2023-04" db="EMBL/GenBank/DDBJ databases">
        <authorList>
            <consortium name="ELIXIR-Norway"/>
        </authorList>
    </citation>
    <scope>NUCLEOTIDE SEQUENCE [LARGE SCALE GENOMIC DNA]</scope>
</reference>
<dbReference type="EMBL" id="OX459947">
    <property type="protein sequence ID" value="CAI9153926.1"/>
    <property type="molecule type" value="Genomic_DNA"/>
</dbReference>
<evidence type="ECO:0000313" key="2">
    <source>
        <dbReference type="EMBL" id="CAI9153926.1"/>
    </source>
</evidence>
<keyword evidence="3" id="KW-1185">Reference proteome</keyword>
<evidence type="ECO:0000256" key="1">
    <source>
        <dbReference type="SAM" id="Phobius"/>
    </source>
</evidence>
<dbReference type="Proteomes" id="UP001176941">
    <property type="component" value="Chromosome 11"/>
</dbReference>
<proteinExistence type="predicted"/>
<keyword evidence="1" id="KW-0812">Transmembrane</keyword>
<sequence length="116" mass="13267">MDLTFQVPMQYCSLQHWTLLLLPVTSIRGFFFFFLWLHPFILSRVISPLISSSILGTYQPGEFLFQYPIILPSHTVHGVLKARILKWFAIPFSSGPHLSHLSTMTRPSWVAPHGTA</sequence>
<protein>
    <submittedName>
        <fullName evidence="2">Uncharacterized protein</fullName>
    </submittedName>
</protein>
<gene>
    <name evidence="2" type="ORF">MRATA1EN1_LOCUS2888</name>
</gene>